<accession>A0AA90NMV0</accession>
<gene>
    <name evidence="1" type="ORF">QS748_10905</name>
</gene>
<name>A0AA90NMV0_9GAMM</name>
<keyword evidence="2" id="KW-1185">Reference proteome</keyword>
<evidence type="ECO:0000313" key="2">
    <source>
        <dbReference type="Proteomes" id="UP001178148"/>
    </source>
</evidence>
<sequence length="46" mass="5259">MTDIVMLSVDCLRSCFGFRPVSKENDEELTSRVTQKVTKEAAMHRV</sequence>
<proteinExistence type="predicted"/>
<dbReference type="Proteomes" id="UP001178148">
    <property type="component" value="Unassembled WGS sequence"/>
</dbReference>
<reference evidence="1 2" key="1">
    <citation type="journal article" date="2023" name="bioRxiv">
        <title>An intranuclear bacterial parasite of deep-sea mussels expresses apoptosis inhibitors acquired from its host.</title>
        <authorList>
            <person name="Gonzalez Porras M.A."/>
            <person name="Assie A."/>
            <person name="Tietjen M."/>
            <person name="Violette M."/>
            <person name="Kleiner M."/>
            <person name="Gruber-Vodicka H."/>
            <person name="Dubilier N."/>
            <person name="Leisch N."/>
        </authorList>
    </citation>
    <scope>NUCLEOTIDE SEQUENCE [LARGE SCALE GENOMIC DNA]</scope>
    <source>
        <strain evidence="1">IAP13</strain>
    </source>
</reference>
<dbReference type="EMBL" id="JASXSV010000018">
    <property type="protein sequence ID" value="MDP0589660.1"/>
    <property type="molecule type" value="Genomic_DNA"/>
</dbReference>
<protein>
    <submittedName>
        <fullName evidence="1">Uncharacterized protein</fullName>
    </submittedName>
</protein>
<evidence type="ECO:0000313" key="1">
    <source>
        <dbReference type="EMBL" id="MDP0589660.1"/>
    </source>
</evidence>
<comment type="caution">
    <text evidence="1">The sequence shown here is derived from an EMBL/GenBank/DDBJ whole genome shotgun (WGS) entry which is preliminary data.</text>
</comment>
<organism evidence="1 2">
    <name type="scientific">Candidatus Endonucleibacter bathymodioli</name>
    <dbReference type="NCBI Taxonomy" id="539814"/>
    <lineage>
        <taxon>Bacteria</taxon>
        <taxon>Pseudomonadati</taxon>
        <taxon>Pseudomonadota</taxon>
        <taxon>Gammaproteobacteria</taxon>
        <taxon>Oceanospirillales</taxon>
        <taxon>Endozoicomonadaceae</taxon>
        <taxon>Candidatus Endonucleibacter</taxon>
    </lineage>
</organism>
<dbReference type="AlphaFoldDB" id="A0AA90NMV0"/>